<feature type="transmembrane region" description="Helical" evidence="1">
    <location>
        <begin position="12"/>
        <end position="31"/>
    </location>
</feature>
<comment type="caution">
    <text evidence="2">The sequence shown here is derived from an EMBL/GenBank/DDBJ whole genome shotgun (WGS) entry which is preliminary data.</text>
</comment>
<keyword evidence="3" id="KW-1185">Reference proteome</keyword>
<evidence type="ECO:0000313" key="2">
    <source>
        <dbReference type="EMBL" id="KAK2077717.1"/>
    </source>
</evidence>
<dbReference type="AlphaFoldDB" id="A0AAD9MI27"/>
<protein>
    <submittedName>
        <fullName evidence="2">Uncharacterized protein</fullName>
    </submittedName>
</protein>
<organism evidence="2 3">
    <name type="scientific">Prototheca wickerhamii</name>
    <dbReference type="NCBI Taxonomy" id="3111"/>
    <lineage>
        <taxon>Eukaryota</taxon>
        <taxon>Viridiplantae</taxon>
        <taxon>Chlorophyta</taxon>
        <taxon>core chlorophytes</taxon>
        <taxon>Trebouxiophyceae</taxon>
        <taxon>Chlorellales</taxon>
        <taxon>Chlorellaceae</taxon>
        <taxon>Prototheca</taxon>
    </lineage>
</organism>
<accession>A0AAD9MI27</accession>
<keyword evidence="1" id="KW-0472">Membrane</keyword>
<keyword evidence="1" id="KW-0812">Transmembrane</keyword>
<keyword evidence="1" id="KW-1133">Transmembrane helix</keyword>
<dbReference type="EMBL" id="JASFZW010000006">
    <property type="protein sequence ID" value="KAK2077717.1"/>
    <property type="molecule type" value="Genomic_DNA"/>
</dbReference>
<evidence type="ECO:0000256" key="1">
    <source>
        <dbReference type="SAM" id="Phobius"/>
    </source>
</evidence>
<gene>
    <name evidence="2" type="ORF">QBZ16_004563</name>
</gene>
<evidence type="ECO:0000313" key="3">
    <source>
        <dbReference type="Proteomes" id="UP001255856"/>
    </source>
</evidence>
<dbReference type="Proteomes" id="UP001255856">
    <property type="component" value="Unassembled WGS sequence"/>
</dbReference>
<proteinExistence type="predicted"/>
<reference evidence="2" key="1">
    <citation type="submission" date="2021-01" db="EMBL/GenBank/DDBJ databases">
        <authorList>
            <person name="Eckstrom K.M.E."/>
        </authorList>
    </citation>
    <scope>NUCLEOTIDE SEQUENCE</scope>
    <source>
        <strain evidence="2">UVCC 0001</strain>
    </source>
</reference>
<sequence>MLGPRAQSRLLRFVGLAALLIVLRFWLYSWVFPSPSTLVVYVAGYDDPENFVNVEYFLRHGVRQGDGAHYVIAVEPDYAAEVMELFPTDLPSNVQILPVGLRCYNLGTVGWVLANAGLDLSRFAHFVWLDSSVRGPFVAAYARDRPWHAHLTSLITRETKLVGATISCAGIKLNIEHPTLHIPHVQGYLMATDHVGLKILQGTPFASGVFSCHQNWLVAVRWSEIGASEAVLKAGFNLGSLMVRYQGVDWRDPSKWSCNGGINPTLDGAYDGGDPGALEVMFVKTLHERVVRRSPAVAEALRMHLWTTENATLGARDLERNAFHDTAEIKLRRIIAQGPACFDPERYIAAAPVEFEGYTPEQAWEHFIMFGFREGRPYRFVC</sequence>
<name>A0AAD9MI27_PROWI</name>